<dbReference type="Gene3D" id="3.30.10.10">
    <property type="entry name" value="Trypsin Inhibitor V, subunit A"/>
    <property type="match status" value="1"/>
</dbReference>
<feature type="compositionally biased region" description="Basic and acidic residues" evidence="4">
    <location>
        <begin position="1"/>
        <end position="14"/>
    </location>
</feature>
<dbReference type="GO" id="GO:0004867">
    <property type="term" value="F:serine-type endopeptidase inhibitor activity"/>
    <property type="evidence" value="ECO:0007669"/>
    <property type="project" value="UniProtKB-KW"/>
</dbReference>
<organism evidence="5 6">
    <name type="scientific">Ricinus communis</name>
    <name type="common">Castor bean</name>
    <dbReference type="NCBI Taxonomy" id="3988"/>
    <lineage>
        <taxon>Eukaryota</taxon>
        <taxon>Viridiplantae</taxon>
        <taxon>Streptophyta</taxon>
        <taxon>Embryophyta</taxon>
        <taxon>Tracheophyta</taxon>
        <taxon>Spermatophyta</taxon>
        <taxon>Magnoliopsida</taxon>
        <taxon>eudicotyledons</taxon>
        <taxon>Gunneridae</taxon>
        <taxon>Pentapetalae</taxon>
        <taxon>rosids</taxon>
        <taxon>fabids</taxon>
        <taxon>Malpighiales</taxon>
        <taxon>Euphorbiaceae</taxon>
        <taxon>Acalyphoideae</taxon>
        <taxon>Acalypheae</taxon>
        <taxon>Ricinus</taxon>
    </lineage>
</organism>
<evidence type="ECO:0000256" key="1">
    <source>
        <dbReference type="ARBA" id="ARBA00008210"/>
    </source>
</evidence>
<comment type="similarity">
    <text evidence="1">Belongs to the protease inhibitor I13 (potato type I serine protease inhibitor) family.</text>
</comment>
<dbReference type="AlphaFoldDB" id="B9T430"/>
<evidence type="ECO:0000256" key="2">
    <source>
        <dbReference type="ARBA" id="ARBA00022690"/>
    </source>
</evidence>
<dbReference type="InterPro" id="IPR000864">
    <property type="entry name" value="Prot_inh_pot1"/>
</dbReference>
<name>B9T430_RICCO</name>
<sequence length="103" mass="11436">MTENKETKSSEEHVPVQSTPSLLPKNTGTYGHLLGSNSPARKTWPDLVGVMAEEAERKIKEDMPGVEVQVVQPNCFITMDFREGRVRLFIDSSGKVARPPRIG</sequence>
<evidence type="ECO:0000256" key="3">
    <source>
        <dbReference type="ARBA" id="ARBA00022900"/>
    </source>
</evidence>
<dbReference type="Proteomes" id="UP000008311">
    <property type="component" value="Unassembled WGS sequence"/>
</dbReference>
<proteinExistence type="inferred from homology"/>
<dbReference type="SUPFAM" id="SSF54654">
    <property type="entry name" value="CI-2 family of serine protease inhibitors"/>
    <property type="match status" value="1"/>
</dbReference>
<keyword evidence="6" id="KW-1185">Reference proteome</keyword>
<evidence type="ECO:0000313" key="6">
    <source>
        <dbReference type="Proteomes" id="UP000008311"/>
    </source>
</evidence>
<keyword evidence="3" id="KW-0722">Serine protease inhibitor</keyword>
<feature type="region of interest" description="Disordered" evidence="4">
    <location>
        <begin position="1"/>
        <end position="42"/>
    </location>
</feature>
<dbReference type="InParanoid" id="B9T430"/>
<evidence type="ECO:0000313" key="5">
    <source>
        <dbReference type="EMBL" id="EEF29391.1"/>
    </source>
</evidence>
<dbReference type="PANTHER" id="PTHR33091">
    <property type="entry name" value="PROTEIN, PUTATIVE, EXPRESSED-RELATED"/>
    <property type="match status" value="1"/>
</dbReference>
<gene>
    <name evidence="5" type="ORF">RCOM_0233860</name>
</gene>
<dbReference type="GO" id="GO:0009611">
    <property type="term" value="P:response to wounding"/>
    <property type="evidence" value="ECO:0007669"/>
    <property type="project" value="InterPro"/>
</dbReference>
<dbReference type="InterPro" id="IPR036354">
    <property type="entry name" value="Prot_inh_pot1_sf"/>
</dbReference>
<reference evidence="6" key="1">
    <citation type="journal article" date="2010" name="Nat. Biotechnol.">
        <title>Draft genome sequence of the oilseed species Ricinus communis.</title>
        <authorList>
            <person name="Chan A.P."/>
            <person name="Crabtree J."/>
            <person name="Zhao Q."/>
            <person name="Lorenzi H."/>
            <person name="Orvis J."/>
            <person name="Puiu D."/>
            <person name="Melake-Berhan A."/>
            <person name="Jones K.M."/>
            <person name="Redman J."/>
            <person name="Chen G."/>
            <person name="Cahoon E.B."/>
            <person name="Gedil M."/>
            <person name="Stanke M."/>
            <person name="Haas B.J."/>
            <person name="Wortman J.R."/>
            <person name="Fraser-Liggett C.M."/>
            <person name="Ravel J."/>
            <person name="Rabinowicz P.D."/>
        </authorList>
    </citation>
    <scope>NUCLEOTIDE SEQUENCE [LARGE SCALE GENOMIC DNA]</scope>
    <source>
        <strain evidence="6">cv. Hale</strain>
    </source>
</reference>
<dbReference type="eggNOG" id="ENOG502S7EY">
    <property type="taxonomic scope" value="Eukaryota"/>
</dbReference>
<evidence type="ECO:0000256" key="4">
    <source>
        <dbReference type="SAM" id="MobiDB-lite"/>
    </source>
</evidence>
<accession>B9T430</accession>
<protein>
    <submittedName>
        <fullName evidence="5">Subtilisin inhibitor 1, putative</fullName>
    </submittedName>
</protein>
<dbReference type="PANTHER" id="PTHR33091:SF29">
    <property type="entry name" value="SUBTILISIN INHIBITOR 1"/>
    <property type="match status" value="1"/>
</dbReference>
<dbReference type="Pfam" id="PF00280">
    <property type="entry name" value="potato_inhibit"/>
    <property type="match status" value="1"/>
</dbReference>
<dbReference type="PRINTS" id="PR00292">
    <property type="entry name" value="POTATOINHBTR"/>
</dbReference>
<feature type="compositionally biased region" description="Polar residues" evidence="4">
    <location>
        <begin position="16"/>
        <end position="40"/>
    </location>
</feature>
<keyword evidence="2" id="KW-0646">Protease inhibitor</keyword>
<dbReference type="EMBL" id="EQ974449">
    <property type="protein sequence ID" value="EEF29391.1"/>
    <property type="molecule type" value="Genomic_DNA"/>
</dbReference>